<reference evidence="1 2" key="1">
    <citation type="submission" date="2023-03" db="EMBL/GenBank/DDBJ databases">
        <title>Draft assemblies of triclosan tolerant bacteria isolated from returned activated sludge.</title>
        <authorList>
            <person name="Van Hamelsveld S."/>
        </authorList>
    </citation>
    <scope>NUCLEOTIDE SEQUENCE [LARGE SCALE GENOMIC DNA]</scope>
    <source>
        <strain evidence="1 2">GW210010_S58</strain>
    </source>
</reference>
<gene>
    <name evidence="1" type="ORF">P3W85_44125</name>
</gene>
<protein>
    <submittedName>
        <fullName evidence="1">Uncharacterized protein</fullName>
    </submittedName>
</protein>
<sequence>MSGASVSDHLGEPIIVVIGDRMSGSNPGERGLELDAVDPINDVRVAMDMDREPIDVGRYQLSQALATSASGGVSIGVLMQGLQRYDGQADLPALAICMHDLSVCPAQRVRHRYVRPALFIHG</sequence>
<organism evidence="1 2">
    <name type="scientific">Cupriavidus basilensis</name>
    <dbReference type="NCBI Taxonomy" id="68895"/>
    <lineage>
        <taxon>Bacteria</taxon>
        <taxon>Pseudomonadati</taxon>
        <taxon>Pseudomonadota</taxon>
        <taxon>Betaproteobacteria</taxon>
        <taxon>Burkholderiales</taxon>
        <taxon>Burkholderiaceae</taxon>
        <taxon>Cupriavidus</taxon>
    </lineage>
</organism>
<keyword evidence="2" id="KW-1185">Reference proteome</keyword>
<evidence type="ECO:0000313" key="2">
    <source>
        <dbReference type="Proteomes" id="UP001216674"/>
    </source>
</evidence>
<dbReference type="RefSeq" id="WP_276269462.1">
    <property type="nucleotide sequence ID" value="NZ_JARJLM010000717.1"/>
</dbReference>
<evidence type="ECO:0000313" key="1">
    <source>
        <dbReference type="EMBL" id="MDF3839875.1"/>
    </source>
</evidence>
<dbReference type="Proteomes" id="UP001216674">
    <property type="component" value="Unassembled WGS sequence"/>
</dbReference>
<name>A0ABT6B4S0_9BURK</name>
<comment type="caution">
    <text evidence="1">The sequence shown here is derived from an EMBL/GenBank/DDBJ whole genome shotgun (WGS) entry which is preliminary data.</text>
</comment>
<proteinExistence type="predicted"/>
<dbReference type="EMBL" id="JARJLM010000717">
    <property type="protein sequence ID" value="MDF3839875.1"/>
    <property type="molecule type" value="Genomic_DNA"/>
</dbReference>
<accession>A0ABT6B4S0</accession>